<keyword evidence="7" id="KW-1185">Reference proteome</keyword>
<feature type="domain" description="NmrA-like" evidence="5">
    <location>
        <begin position="3"/>
        <end position="218"/>
    </location>
</feature>
<name>A0A8H4QX41_9AGAR</name>
<dbReference type="InterPro" id="IPR036291">
    <property type="entry name" value="NAD(P)-bd_dom_sf"/>
</dbReference>
<dbReference type="EMBL" id="JAACJL010000017">
    <property type="protein sequence ID" value="KAF4618438.1"/>
    <property type="molecule type" value="Genomic_DNA"/>
</dbReference>
<keyword evidence="4" id="KW-0560">Oxidoreductase</keyword>
<dbReference type="AlphaFoldDB" id="A0A8H4QX41"/>
<dbReference type="InterPro" id="IPR051604">
    <property type="entry name" value="Ergot_Alk_Oxidoreductase"/>
</dbReference>
<comment type="similarity">
    <text evidence="2">Belongs to the fgaFS/easG family.</text>
</comment>
<organism evidence="6 7">
    <name type="scientific">Agrocybe pediades</name>
    <dbReference type="NCBI Taxonomy" id="84607"/>
    <lineage>
        <taxon>Eukaryota</taxon>
        <taxon>Fungi</taxon>
        <taxon>Dikarya</taxon>
        <taxon>Basidiomycota</taxon>
        <taxon>Agaricomycotina</taxon>
        <taxon>Agaricomycetes</taxon>
        <taxon>Agaricomycetidae</taxon>
        <taxon>Agaricales</taxon>
        <taxon>Agaricineae</taxon>
        <taxon>Strophariaceae</taxon>
        <taxon>Agrocybe</taxon>
    </lineage>
</organism>
<comment type="pathway">
    <text evidence="1">Alkaloid biosynthesis; ergot alkaloid biosynthesis.</text>
</comment>
<evidence type="ECO:0000256" key="2">
    <source>
        <dbReference type="ARBA" id="ARBA00005372"/>
    </source>
</evidence>
<dbReference type="Pfam" id="PF05368">
    <property type="entry name" value="NmrA"/>
    <property type="match status" value="1"/>
</dbReference>
<evidence type="ECO:0000259" key="5">
    <source>
        <dbReference type="Pfam" id="PF05368"/>
    </source>
</evidence>
<keyword evidence="3" id="KW-0017">Alkaloid metabolism</keyword>
<gene>
    <name evidence="6" type="ORF">D9613_009860</name>
</gene>
<dbReference type="Gene3D" id="3.40.50.720">
    <property type="entry name" value="NAD(P)-binding Rossmann-like Domain"/>
    <property type="match status" value="1"/>
</dbReference>
<accession>A0A8H4QX41</accession>
<evidence type="ECO:0000256" key="3">
    <source>
        <dbReference type="ARBA" id="ARBA00022589"/>
    </source>
</evidence>
<dbReference type="UniPathway" id="UPA00327"/>
<comment type="caution">
    <text evidence="6">The sequence shown here is derived from an EMBL/GenBank/DDBJ whole genome shotgun (WGS) entry which is preliminary data.</text>
</comment>
<evidence type="ECO:0000256" key="1">
    <source>
        <dbReference type="ARBA" id="ARBA00005107"/>
    </source>
</evidence>
<dbReference type="Proteomes" id="UP000521872">
    <property type="component" value="Unassembled WGS sequence"/>
</dbReference>
<dbReference type="SUPFAM" id="SSF51735">
    <property type="entry name" value="NAD(P)-binding Rossmann-fold domains"/>
    <property type="match status" value="1"/>
</dbReference>
<protein>
    <recommendedName>
        <fullName evidence="5">NmrA-like domain-containing protein</fullName>
    </recommendedName>
</protein>
<dbReference type="Gene3D" id="3.90.25.10">
    <property type="entry name" value="UDP-galactose 4-epimerase, domain 1"/>
    <property type="match status" value="1"/>
</dbReference>
<reference evidence="6 7" key="1">
    <citation type="submission" date="2019-12" db="EMBL/GenBank/DDBJ databases">
        <authorList>
            <person name="Floudas D."/>
            <person name="Bentzer J."/>
            <person name="Ahren D."/>
            <person name="Johansson T."/>
            <person name="Persson P."/>
            <person name="Tunlid A."/>
        </authorList>
    </citation>
    <scope>NUCLEOTIDE SEQUENCE [LARGE SCALE GENOMIC DNA]</scope>
    <source>
        <strain evidence="6 7">CBS 102.39</strain>
    </source>
</reference>
<dbReference type="PANTHER" id="PTHR43162:SF1">
    <property type="entry name" value="PRESTALK A DIFFERENTIATION PROTEIN A"/>
    <property type="match status" value="1"/>
</dbReference>
<proteinExistence type="inferred from homology"/>
<dbReference type="GO" id="GO:0016491">
    <property type="term" value="F:oxidoreductase activity"/>
    <property type="evidence" value="ECO:0007669"/>
    <property type="project" value="UniProtKB-KW"/>
</dbReference>
<dbReference type="GO" id="GO:0035835">
    <property type="term" value="P:indole alkaloid biosynthetic process"/>
    <property type="evidence" value="ECO:0007669"/>
    <property type="project" value="UniProtKB-UniPathway"/>
</dbReference>
<sequence>MTTLITGGTGRTGGSLARLLHAADRPFLVASRTGKSSNPDFKAVTFDWFDPSTYENAFKDDIVPPVDRVYLLPPGGLMATLTQSGPFIGFAISKGVKRFVLLTSSQTLRGTPALGEIHQYLIDKGVEYTVLKPTWYMQNFNANFLHSIRKDNEVFSASGEGKVPWVSTEDVAQAAFDALTIEKSPNTEWLVLGPELYSIDHAAELLSSILGRKITHKKNTALEQEEMYKGMGAPPDLSHLLADLERLIKEGKEAALVDQPAEGKYVGKRILEQFFLENRDLWIV</sequence>
<dbReference type="InterPro" id="IPR008030">
    <property type="entry name" value="NmrA-like"/>
</dbReference>
<evidence type="ECO:0000256" key="4">
    <source>
        <dbReference type="ARBA" id="ARBA00023002"/>
    </source>
</evidence>
<dbReference type="InterPro" id="IPR019901">
    <property type="entry name" value="Ergot_alkaloid_biosynthesis"/>
</dbReference>
<evidence type="ECO:0000313" key="7">
    <source>
        <dbReference type="Proteomes" id="UP000521872"/>
    </source>
</evidence>
<evidence type="ECO:0000313" key="6">
    <source>
        <dbReference type="EMBL" id="KAF4618438.1"/>
    </source>
</evidence>
<dbReference type="PANTHER" id="PTHR43162">
    <property type="match status" value="1"/>
</dbReference>
<dbReference type="NCBIfam" id="TIGR03649">
    <property type="entry name" value="ergot_EASG"/>
    <property type="match status" value="1"/>
</dbReference>